<feature type="signal peptide" evidence="3">
    <location>
        <begin position="1"/>
        <end position="19"/>
    </location>
</feature>
<evidence type="ECO:0000256" key="3">
    <source>
        <dbReference type="SAM" id="SignalP"/>
    </source>
</evidence>
<keyword evidence="2" id="KW-0472">Membrane</keyword>
<gene>
    <name evidence="5" type="ORF">KUTeg_001612</name>
</gene>
<evidence type="ECO:0000256" key="2">
    <source>
        <dbReference type="SAM" id="Phobius"/>
    </source>
</evidence>
<feature type="transmembrane region" description="Helical" evidence="2">
    <location>
        <begin position="113"/>
        <end position="139"/>
    </location>
</feature>
<evidence type="ECO:0000313" key="5">
    <source>
        <dbReference type="EMBL" id="KAJ8320025.1"/>
    </source>
</evidence>
<feature type="domain" description="UPAR/Ly6" evidence="4">
    <location>
        <begin position="18"/>
        <end position="113"/>
    </location>
</feature>
<organism evidence="5 6">
    <name type="scientific">Tegillarca granosa</name>
    <name type="common">Malaysian cockle</name>
    <name type="synonym">Anadara granosa</name>
    <dbReference type="NCBI Taxonomy" id="220873"/>
    <lineage>
        <taxon>Eukaryota</taxon>
        <taxon>Metazoa</taxon>
        <taxon>Spiralia</taxon>
        <taxon>Lophotrochozoa</taxon>
        <taxon>Mollusca</taxon>
        <taxon>Bivalvia</taxon>
        <taxon>Autobranchia</taxon>
        <taxon>Pteriomorphia</taxon>
        <taxon>Arcoida</taxon>
        <taxon>Arcoidea</taxon>
        <taxon>Arcidae</taxon>
        <taxon>Tegillarca</taxon>
    </lineage>
</organism>
<dbReference type="EMBL" id="JARBDR010000141">
    <property type="protein sequence ID" value="KAJ8320025.1"/>
    <property type="molecule type" value="Genomic_DNA"/>
</dbReference>
<dbReference type="InterPro" id="IPR051110">
    <property type="entry name" value="Ly-6/neurotoxin-like_GPI-ap"/>
</dbReference>
<protein>
    <recommendedName>
        <fullName evidence="4">UPAR/Ly6 domain-containing protein</fullName>
    </recommendedName>
</protein>
<accession>A0ABQ9FWA0</accession>
<keyword evidence="2" id="KW-0812">Transmembrane</keyword>
<dbReference type="Proteomes" id="UP001217089">
    <property type="component" value="Unassembled WGS sequence"/>
</dbReference>
<feature type="chain" id="PRO_5046222239" description="UPAR/Ly6 domain-containing protein" evidence="3">
    <location>
        <begin position="20"/>
        <end position="142"/>
    </location>
</feature>
<keyword evidence="1 3" id="KW-0732">Signal</keyword>
<dbReference type="InterPro" id="IPR016054">
    <property type="entry name" value="LY6_UPA_recep-like"/>
</dbReference>
<dbReference type="CDD" id="cd23599">
    <property type="entry name" value="TFP_LU_ECD_Cold"/>
    <property type="match status" value="1"/>
</dbReference>
<dbReference type="PANTHER" id="PTHR16983:SF10">
    <property type="entry name" value="PROTEIN QUIVER"/>
    <property type="match status" value="1"/>
</dbReference>
<name>A0ABQ9FWA0_TEGGR</name>
<evidence type="ECO:0000256" key="1">
    <source>
        <dbReference type="ARBA" id="ARBA00022729"/>
    </source>
</evidence>
<reference evidence="5 6" key="1">
    <citation type="submission" date="2022-12" db="EMBL/GenBank/DDBJ databases">
        <title>Chromosome-level genome of Tegillarca granosa.</title>
        <authorList>
            <person name="Kim J."/>
        </authorList>
    </citation>
    <scope>NUCLEOTIDE SEQUENCE [LARGE SCALE GENOMIC DNA]</scope>
    <source>
        <strain evidence="5">Teg-2019</strain>
        <tissue evidence="5">Adductor muscle</tissue>
    </source>
</reference>
<proteinExistence type="predicted"/>
<evidence type="ECO:0000259" key="4">
    <source>
        <dbReference type="Pfam" id="PF00021"/>
    </source>
</evidence>
<dbReference type="SUPFAM" id="SSF57302">
    <property type="entry name" value="Snake toxin-like"/>
    <property type="match status" value="1"/>
</dbReference>
<keyword evidence="2" id="KW-1133">Transmembrane helix</keyword>
<evidence type="ECO:0000313" key="6">
    <source>
        <dbReference type="Proteomes" id="UP001217089"/>
    </source>
</evidence>
<sequence>MNLNSIVFCILGLPALSWALECYVCKGQRDNRDKCIKTAIQCEEKQDTCKTKISWKQPDFWQPRSIRYHYIEKSCDSKEACSAESNNLGLKSMRDWYRDWIAIECCQGDRCNFYVTMGAGTKAISFLLLGVTMVMHFVLQMR</sequence>
<dbReference type="PANTHER" id="PTHR16983">
    <property type="entry name" value="UPAR/LY6 DOMAIN-CONTAINING PROTEIN"/>
    <property type="match status" value="1"/>
</dbReference>
<dbReference type="Gene3D" id="2.10.60.10">
    <property type="entry name" value="CD59"/>
    <property type="match status" value="1"/>
</dbReference>
<dbReference type="Pfam" id="PF00021">
    <property type="entry name" value="UPAR_LY6"/>
    <property type="match status" value="1"/>
</dbReference>
<comment type="caution">
    <text evidence="5">The sequence shown here is derived from an EMBL/GenBank/DDBJ whole genome shotgun (WGS) entry which is preliminary data.</text>
</comment>
<keyword evidence="6" id="KW-1185">Reference proteome</keyword>
<dbReference type="InterPro" id="IPR045860">
    <property type="entry name" value="Snake_toxin-like_sf"/>
</dbReference>